<dbReference type="GO" id="GO:0016987">
    <property type="term" value="F:sigma factor activity"/>
    <property type="evidence" value="ECO:0007669"/>
    <property type="project" value="UniProtKB-KW"/>
</dbReference>
<dbReference type="InterPro" id="IPR013324">
    <property type="entry name" value="RNA_pol_sigma_r3/r4-like"/>
</dbReference>
<dbReference type="InterPro" id="IPR013249">
    <property type="entry name" value="RNA_pol_sigma70_r4_t2"/>
</dbReference>
<dbReference type="Pfam" id="PF08281">
    <property type="entry name" value="Sigma70_r4_2"/>
    <property type="match status" value="1"/>
</dbReference>
<feature type="domain" description="RNA polymerase sigma factor 70 region 4 type 2" evidence="6">
    <location>
        <begin position="127"/>
        <end position="172"/>
    </location>
</feature>
<dbReference type="InterPro" id="IPR007627">
    <property type="entry name" value="RNA_pol_sigma70_r2"/>
</dbReference>
<evidence type="ECO:0000259" key="5">
    <source>
        <dbReference type="Pfam" id="PF04542"/>
    </source>
</evidence>
<dbReference type="InterPro" id="IPR013325">
    <property type="entry name" value="RNA_pol_sigma_r2"/>
</dbReference>
<evidence type="ECO:0000259" key="6">
    <source>
        <dbReference type="Pfam" id="PF08281"/>
    </source>
</evidence>
<dbReference type="NCBIfam" id="TIGR02937">
    <property type="entry name" value="sigma70-ECF"/>
    <property type="match status" value="1"/>
</dbReference>
<reference evidence="7 8" key="1">
    <citation type="submission" date="2017-02" db="EMBL/GenBank/DDBJ databases">
        <authorList>
            <person name="Peterson S.W."/>
        </authorList>
    </citation>
    <scope>NUCLEOTIDE SEQUENCE [LARGE SCALE GENOMIC DNA]</scope>
    <source>
        <strain evidence="7 8">DSM 22899</strain>
    </source>
</reference>
<keyword evidence="2" id="KW-0805">Transcription regulation</keyword>
<dbReference type="SUPFAM" id="SSF88659">
    <property type="entry name" value="Sigma3 and sigma4 domains of RNA polymerase sigma factors"/>
    <property type="match status" value="1"/>
</dbReference>
<name>A0A1T5A030_9SPHI</name>
<keyword evidence="8" id="KW-1185">Reference proteome</keyword>
<dbReference type="SUPFAM" id="SSF88946">
    <property type="entry name" value="Sigma2 domain of RNA polymerase sigma factors"/>
    <property type="match status" value="1"/>
</dbReference>
<dbReference type="Gene3D" id="1.10.10.10">
    <property type="entry name" value="Winged helix-like DNA-binding domain superfamily/Winged helix DNA-binding domain"/>
    <property type="match status" value="1"/>
</dbReference>
<dbReference type="EMBL" id="FUYS01000001">
    <property type="protein sequence ID" value="SKB28286.1"/>
    <property type="molecule type" value="Genomic_DNA"/>
</dbReference>
<dbReference type="InterPro" id="IPR039425">
    <property type="entry name" value="RNA_pol_sigma-70-like"/>
</dbReference>
<protein>
    <submittedName>
        <fullName evidence="7">RNA polymerase sigma-70 factor, ECF subfamily</fullName>
    </submittedName>
</protein>
<dbReference type="Proteomes" id="UP000190541">
    <property type="component" value="Unassembled WGS sequence"/>
</dbReference>
<accession>A0A1T5A030</accession>
<dbReference type="InterPro" id="IPR014284">
    <property type="entry name" value="RNA_pol_sigma-70_dom"/>
</dbReference>
<dbReference type="InterPro" id="IPR036388">
    <property type="entry name" value="WH-like_DNA-bd_sf"/>
</dbReference>
<dbReference type="Gene3D" id="1.10.1740.10">
    <property type="match status" value="1"/>
</dbReference>
<keyword evidence="3" id="KW-0731">Sigma factor</keyword>
<sequence length="198" mass="22735">MHKATPGIPPDAYLLAELARDNPVALESLMVRYEARIYQFVLKLLKSAELAEEITQDVFIKLWESRAMLGEIDSIAAWMYTIGRNRALNSLKEIAARHLREEQFAALATLEADGEHDILWKDYQGLLASFIEQLPPRRREILKLKIEQGLTTEEISKSLNISPHTVKHQLGKSYLTLRRWVDEFVFFLLLGVLLHPVS</sequence>
<dbReference type="GO" id="GO:0006352">
    <property type="term" value="P:DNA-templated transcription initiation"/>
    <property type="evidence" value="ECO:0007669"/>
    <property type="project" value="InterPro"/>
</dbReference>
<dbReference type="PANTHER" id="PTHR43133:SF46">
    <property type="entry name" value="RNA POLYMERASE SIGMA-70 FACTOR ECF SUBFAMILY"/>
    <property type="match status" value="1"/>
</dbReference>
<gene>
    <name evidence="7" type="ORF">SAMN05660226_00357</name>
</gene>
<evidence type="ECO:0000256" key="4">
    <source>
        <dbReference type="ARBA" id="ARBA00023163"/>
    </source>
</evidence>
<dbReference type="GO" id="GO:0003677">
    <property type="term" value="F:DNA binding"/>
    <property type="evidence" value="ECO:0007669"/>
    <property type="project" value="InterPro"/>
</dbReference>
<feature type="domain" description="RNA polymerase sigma-70 region 2" evidence="5">
    <location>
        <begin position="30"/>
        <end position="92"/>
    </location>
</feature>
<organism evidence="7 8">
    <name type="scientific">Parapedobacter luteus</name>
    <dbReference type="NCBI Taxonomy" id="623280"/>
    <lineage>
        <taxon>Bacteria</taxon>
        <taxon>Pseudomonadati</taxon>
        <taxon>Bacteroidota</taxon>
        <taxon>Sphingobacteriia</taxon>
        <taxon>Sphingobacteriales</taxon>
        <taxon>Sphingobacteriaceae</taxon>
        <taxon>Parapedobacter</taxon>
    </lineage>
</organism>
<proteinExistence type="inferred from homology"/>
<dbReference type="AlphaFoldDB" id="A0A1T5A030"/>
<evidence type="ECO:0000313" key="8">
    <source>
        <dbReference type="Proteomes" id="UP000190541"/>
    </source>
</evidence>
<dbReference type="Pfam" id="PF04542">
    <property type="entry name" value="Sigma70_r2"/>
    <property type="match status" value="1"/>
</dbReference>
<evidence type="ECO:0000256" key="2">
    <source>
        <dbReference type="ARBA" id="ARBA00023015"/>
    </source>
</evidence>
<evidence type="ECO:0000256" key="1">
    <source>
        <dbReference type="ARBA" id="ARBA00010641"/>
    </source>
</evidence>
<dbReference type="STRING" id="623280.SAMN05660226_00357"/>
<evidence type="ECO:0000256" key="3">
    <source>
        <dbReference type="ARBA" id="ARBA00023082"/>
    </source>
</evidence>
<dbReference type="PANTHER" id="PTHR43133">
    <property type="entry name" value="RNA POLYMERASE ECF-TYPE SIGMA FACTO"/>
    <property type="match status" value="1"/>
</dbReference>
<keyword evidence="4" id="KW-0804">Transcription</keyword>
<evidence type="ECO:0000313" key="7">
    <source>
        <dbReference type="EMBL" id="SKB28286.1"/>
    </source>
</evidence>
<comment type="similarity">
    <text evidence="1">Belongs to the sigma-70 factor family. ECF subfamily.</text>
</comment>